<feature type="domain" description="Transposase IS701-like DDE" evidence="1">
    <location>
        <begin position="16"/>
        <end position="235"/>
    </location>
</feature>
<evidence type="ECO:0000313" key="2">
    <source>
        <dbReference type="EMBL" id="GGZ64428.1"/>
    </source>
</evidence>
<evidence type="ECO:0000259" key="1">
    <source>
        <dbReference type="Pfam" id="PF13546"/>
    </source>
</evidence>
<protein>
    <recommendedName>
        <fullName evidence="1">Transposase IS701-like DDE domain-containing protein</fullName>
    </recommendedName>
</protein>
<reference evidence="2" key="1">
    <citation type="journal article" date="2014" name="Int. J. Syst. Evol. Microbiol.">
        <title>Complete genome sequence of Corynebacterium casei LMG S-19264T (=DSM 44701T), isolated from a smear-ripened cheese.</title>
        <authorList>
            <consortium name="US DOE Joint Genome Institute (JGI-PGF)"/>
            <person name="Walter F."/>
            <person name="Albersmeier A."/>
            <person name="Kalinowski J."/>
            <person name="Ruckert C."/>
        </authorList>
    </citation>
    <scope>NUCLEOTIDE SEQUENCE</scope>
    <source>
        <strain evidence="2">JCM 4988</strain>
    </source>
</reference>
<dbReference type="AlphaFoldDB" id="A0A918V3C6"/>
<dbReference type="InterPro" id="IPR038721">
    <property type="entry name" value="IS701-like_DDE_dom"/>
</dbReference>
<dbReference type="PANTHER" id="PTHR33627:SF1">
    <property type="entry name" value="TRANSPOSASE"/>
    <property type="match status" value="1"/>
</dbReference>
<accession>A0A918V3C6</accession>
<gene>
    <name evidence="2" type="ORF">GCM10010387_67030</name>
</gene>
<organism evidence="2 3">
    <name type="scientific">Streptomyces inusitatus</name>
    <dbReference type="NCBI Taxonomy" id="68221"/>
    <lineage>
        <taxon>Bacteria</taxon>
        <taxon>Bacillati</taxon>
        <taxon>Actinomycetota</taxon>
        <taxon>Actinomycetes</taxon>
        <taxon>Kitasatosporales</taxon>
        <taxon>Streptomycetaceae</taxon>
        <taxon>Streptomyces</taxon>
    </lineage>
</organism>
<comment type="caution">
    <text evidence="2">The sequence shown here is derived from an EMBL/GenBank/DDBJ whole genome shotgun (WGS) entry which is preliminary data.</text>
</comment>
<dbReference type="PANTHER" id="PTHR33627">
    <property type="entry name" value="TRANSPOSASE"/>
    <property type="match status" value="1"/>
</dbReference>
<dbReference type="InterPro" id="IPR039365">
    <property type="entry name" value="IS701-like"/>
</dbReference>
<name>A0A918V3C6_9ACTN</name>
<evidence type="ECO:0000313" key="3">
    <source>
        <dbReference type="Proteomes" id="UP000630936"/>
    </source>
</evidence>
<proteinExistence type="predicted"/>
<dbReference type="Pfam" id="PF13546">
    <property type="entry name" value="DDE_5"/>
    <property type="match status" value="1"/>
</dbReference>
<reference evidence="2" key="2">
    <citation type="submission" date="2020-09" db="EMBL/GenBank/DDBJ databases">
        <authorList>
            <person name="Sun Q."/>
            <person name="Ohkuma M."/>
        </authorList>
    </citation>
    <scope>NUCLEOTIDE SEQUENCE</scope>
    <source>
        <strain evidence="2">JCM 4988</strain>
    </source>
</reference>
<sequence length="391" mass="44114">MPSAYQHLIPGFVEEVFGQLQRVDQRRWASAYLGGLLSVPGKKTLQQVAKAVSHTPAAAHGLQQFINSSPWQWHPVRHALKRKVAQHVPVRAWSITEVVIPKRGHHSVGVHRRFDEEAGRTINCQVALGLFMASDALAIPVDWMIVLDESWCDDAYRRQRARIPDSVTHRPDWAHVLDFAARVTDERQAASVPWVADLRGCRDVLPVTSSFARQGIDFIFEVNAAQLVLNPKSSAAVVTAAELMRNGQARQPHLVTMEGGSDWPRQSTVYSAQIRLPRQGAPSGSPPRTHRLIARPSRRGWPGARYWITSFTDRRVDETLAYLRHTRSTESAVMTLEEDFGIQDFEGRSFPGWHHHMTMASAAYAFRHLYPVHAPDDHRAEPPRLAERYPA</sequence>
<keyword evidence="3" id="KW-1185">Reference proteome</keyword>
<dbReference type="RefSeq" id="WP_190127091.1">
    <property type="nucleotide sequence ID" value="NZ_BMWG01000044.1"/>
</dbReference>
<dbReference type="Proteomes" id="UP000630936">
    <property type="component" value="Unassembled WGS sequence"/>
</dbReference>
<dbReference type="EMBL" id="BMWG01000044">
    <property type="protein sequence ID" value="GGZ64428.1"/>
    <property type="molecule type" value="Genomic_DNA"/>
</dbReference>